<name>A0A2M6RAI1_9BACT</name>
<feature type="transmembrane region" description="Helical" evidence="6">
    <location>
        <begin position="279"/>
        <end position="299"/>
    </location>
</feature>
<proteinExistence type="predicted"/>
<dbReference type="Proteomes" id="UP000231162">
    <property type="component" value="Unassembled WGS sequence"/>
</dbReference>
<evidence type="ECO:0008006" key="9">
    <source>
        <dbReference type="Google" id="ProtNLM"/>
    </source>
</evidence>
<protein>
    <recommendedName>
        <fullName evidence="9">Lysylphosphatidylglycerol synthetase family protein</fullName>
    </recommendedName>
</protein>
<evidence type="ECO:0000256" key="5">
    <source>
        <dbReference type="ARBA" id="ARBA00023136"/>
    </source>
</evidence>
<feature type="transmembrane region" description="Helical" evidence="6">
    <location>
        <begin position="305"/>
        <end position="323"/>
    </location>
</feature>
<comment type="subcellular location">
    <subcellularLocation>
        <location evidence="1">Cell membrane</location>
        <topology evidence="1">Multi-pass membrane protein</topology>
    </subcellularLocation>
</comment>
<feature type="transmembrane region" description="Helical" evidence="6">
    <location>
        <begin position="38"/>
        <end position="60"/>
    </location>
</feature>
<dbReference type="AlphaFoldDB" id="A0A2M6RAI1"/>
<gene>
    <name evidence="7" type="ORF">COT79_01385</name>
</gene>
<evidence type="ECO:0000313" key="8">
    <source>
        <dbReference type="Proteomes" id="UP000231162"/>
    </source>
</evidence>
<reference evidence="8" key="1">
    <citation type="submission" date="2017-09" db="EMBL/GenBank/DDBJ databases">
        <title>Depth-based differentiation of microbial function through sediment-hosted aquifers and enrichment of novel symbionts in the deep terrestrial subsurface.</title>
        <authorList>
            <person name="Probst A.J."/>
            <person name="Ladd B."/>
            <person name="Jarett J.K."/>
            <person name="Geller-Mcgrath D.E."/>
            <person name="Sieber C.M.K."/>
            <person name="Emerson J.B."/>
            <person name="Anantharaman K."/>
            <person name="Thomas B.C."/>
            <person name="Malmstrom R."/>
            <person name="Stieglmeier M."/>
            <person name="Klingl A."/>
            <person name="Woyke T."/>
            <person name="Ryan C.M."/>
            <person name="Banfield J.F."/>
        </authorList>
    </citation>
    <scope>NUCLEOTIDE SEQUENCE [LARGE SCALE GENOMIC DNA]</scope>
</reference>
<evidence type="ECO:0000256" key="4">
    <source>
        <dbReference type="ARBA" id="ARBA00022989"/>
    </source>
</evidence>
<dbReference type="Pfam" id="PF03706">
    <property type="entry name" value="LPG_synthase_TM"/>
    <property type="match status" value="1"/>
</dbReference>
<evidence type="ECO:0000313" key="7">
    <source>
        <dbReference type="EMBL" id="PIS07030.1"/>
    </source>
</evidence>
<keyword evidence="2" id="KW-1003">Cell membrane</keyword>
<sequence>MRKILSRILVIAVVIGVSLFVLQKAGQFGETLLALRDANAWMLIPAIILTVAYIAIQSRVLHASLHLTGTKIPYRHAVRLWLGSHFVNAMVPSGFFSGMTYLLLKGKKWQPHKISLVIGIIVSIFAAYIAILSLFFGGAFLHVLNPDQSVAVKIAAETLAVVVGLLVVASLLLVEHFSALLSFVRRAHRFIRKVFSRKSKVLDIENPFEQVNSVLTTLHKRWVDLLEPIGDALLTHAIGLGILLSAFWSLGYPVPPSTLLTGYVVGVLLSIVSITPDGLGFVEVAVPLVFVSFGVPVPIATAATLIWRICTFWAVLGFGGVAFRSLEKDRHHSGVRAGE</sequence>
<evidence type="ECO:0000256" key="2">
    <source>
        <dbReference type="ARBA" id="ARBA00022475"/>
    </source>
</evidence>
<feature type="transmembrane region" description="Helical" evidence="6">
    <location>
        <begin position="161"/>
        <end position="184"/>
    </location>
</feature>
<comment type="caution">
    <text evidence="7">The sequence shown here is derived from an EMBL/GenBank/DDBJ whole genome shotgun (WGS) entry which is preliminary data.</text>
</comment>
<feature type="transmembrane region" description="Helical" evidence="6">
    <location>
        <begin position="254"/>
        <end position="272"/>
    </location>
</feature>
<keyword evidence="5 6" id="KW-0472">Membrane</keyword>
<accession>A0A2M6RAI1</accession>
<feature type="transmembrane region" description="Helical" evidence="6">
    <location>
        <begin position="80"/>
        <end position="104"/>
    </location>
</feature>
<dbReference type="NCBIfam" id="TIGR00374">
    <property type="entry name" value="flippase-like domain"/>
    <property type="match status" value="1"/>
</dbReference>
<keyword evidence="4 6" id="KW-1133">Transmembrane helix</keyword>
<feature type="transmembrane region" description="Helical" evidence="6">
    <location>
        <begin position="229"/>
        <end position="248"/>
    </location>
</feature>
<feature type="transmembrane region" description="Helical" evidence="6">
    <location>
        <begin position="6"/>
        <end position="26"/>
    </location>
</feature>
<keyword evidence="3 6" id="KW-0812">Transmembrane</keyword>
<dbReference type="PANTHER" id="PTHR39087:SF2">
    <property type="entry name" value="UPF0104 MEMBRANE PROTEIN MJ1595"/>
    <property type="match status" value="1"/>
</dbReference>
<evidence type="ECO:0000256" key="3">
    <source>
        <dbReference type="ARBA" id="ARBA00022692"/>
    </source>
</evidence>
<evidence type="ECO:0000256" key="1">
    <source>
        <dbReference type="ARBA" id="ARBA00004651"/>
    </source>
</evidence>
<evidence type="ECO:0000256" key="6">
    <source>
        <dbReference type="SAM" id="Phobius"/>
    </source>
</evidence>
<dbReference type="GO" id="GO:0005886">
    <property type="term" value="C:plasma membrane"/>
    <property type="evidence" value="ECO:0007669"/>
    <property type="project" value="UniProtKB-SubCell"/>
</dbReference>
<dbReference type="PANTHER" id="PTHR39087">
    <property type="entry name" value="UPF0104 MEMBRANE PROTEIN MJ1595"/>
    <property type="match status" value="1"/>
</dbReference>
<feature type="transmembrane region" description="Helical" evidence="6">
    <location>
        <begin position="116"/>
        <end position="141"/>
    </location>
</feature>
<dbReference type="InterPro" id="IPR022791">
    <property type="entry name" value="L-PG_synthase/AglD"/>
</dbReference>
<organism evidence="7 8">
    <name type="scientific">Candidatus Berkelbacteria bacterium CG10_big_fil_rev_8_21_14_0_10_43_14</name>
    <dbReference type="NCBI Taxonomy" id="1974515"/>
    <lineage>
        <taxon>Bacteria</taxon>
        <taxon>Candidatus Berkelbacteria</taxon>
    </lineage>
</organism>
<dbReference type="EMBL" id="PEZX01000022">
    <property type="protein sequence ID" value="PIS07030.1"/>
    <property type="molecule type" value="Genomic_DNA"/>
</dbReference>